<reference evidence="2 3" key="1">
    <citation type="submission" date="2017-01" db="EMBL/GenBank/DDBJ databases">
        <title>Genome sequence of Rhodoferax antarcticus ANT.BR, a psychrophilic purple nonsulfur bacterium from an Antarctic microbial mat.</title>
        <authorList>
            <person name="Baker J."/>
            <person name="Riester C."/>
            <person name="Skinner B."/>
            <person name="Newell A."/>
            <person name="Swingley W."/>
            <person name="Madigan M."/>
            <person name="Jung D."/>
            <person name="Asao M."/>
            <person name="Chen M."/>
            <person name="Loughlin P."/>
            <person name="Pan H."/>
            <person name="Lin S."/>
            <person name="Li N."/>
            <person name="Shaw J."/>
            <person name="Prado M."/>
            <person name="Sherman C."/>
            <person name="Li X."/>
            <person name="Tang J."/>
            <person name="Blankenship R."/>
            <person name="Zhao T."/>
            <person name="Touchman J."/>
            <person name="Sattley M."/>
        </authorList>
    </citation>
    <scope>NUCLEOTIDE SEQUENCE [LARGE SCALE GENOMIC DNA]</scope>
    <source>
        <strain evidence="2 3">ANT.BR</strain>
    </source>
</reference>
<dbReference type="PANTHER" id="PTHR33375:SF1">
    <property type="entry name" value="CHROMOSOME-PARTITIONING PROTEIN PARB-RELATED"/>
    <property type="match status" value="1"/>
</dbReference>
<dbReference type="GO" id="GO:0005694">
    <property type="term" value="C:chromosome"/>
    <property type="evidence" value="ECO:0007669"/>
    <property type="project" value="TreeGrafter"/>
</dbReference>
<name>A0A1Q8Y992_9BURK</name>
<evidence type="ECO:0000313" key="2">
    <source>
        <dbReference type="EMBL" id="OLP04440.1"/>
    </source>
</evidence>
<keyword evidence="3" id="KW-1185">Reference proteome</keyword>
<organism evidence="2 3">
    <name type="scientific">Rhodoferax antarcticus ANT.BR</name>
    <dbReference type="NCBI Taxonomy" id="1111071"/>
    <lineage>
        <taxon>Bacteria</taxon>
        <taxon>Pseudomonadati</taxon>
        <taxon>Pseudomonadota</taxon>
        <taxon>Betaproteobacteria</taxon>
        <taxon>Burkholderiales</taxon>
        <taxon>Comamonadaceae</taxon>
        <taxon>Rhodoferax</taxon>
    </lineage>
</organism>
<dbReference type="RefSeq" id="WP_075588174.1">
    <property type="nucleotide sequence ID" value="NZ_MSYM01000020.1"/>
</dbReference>
<evidence type="ECO:0000256" key="1">
    <source>
        <dbReference type="SAM" id="MobiDB-lite"/>
    </source>
</evidence>
<dbReference type="EMBL" id="MSYM01000020">
    <property type="protein sequence ID" value="OLP04440.1"/>
    <property type="molecule type" value="Genomic_DNA"/>
</dbReference>
<dbReference type="SUPFAM" id="SSF109709">
    <property type="entry name" value="KorB DNA-binding domain-like"/>
    <property type="match status" value="1"/>
</dbReference>
<dbReference type="Gene3D" id="3.90.1530.10">
    <property type="entry name" value="Conserved hypothetical protein from pyrococcus furiosus pfu- 392566-001, ParB domain"/>
    <property type="match status" value="1"/>
</dbReference>
<dbReference type="AlphaFoldDB" id="A0A1Q8Y992"/>
<dbReference type="Proteomes" id="UP000185911">
    <property type="component" value="Unassembled WGS sequence"/>
</dbReference>
<feature type="compositionally biased region" description="Basic and acidic residues" evidence="1">
    <location>
        <begin position="299"/>
        <end position="309"/>
    </location>
</feature>
<dbReference type="SUPFAM" id="SSF110849">
    <property type="entry name" value="ParB/Sulfiredoxin"/>
    <property type="match status" value="1"/>
</dbReference>
<feature type="region of interest" description="Disordered" evidence="1">
    <location>
        <begin position="291"/>
        <end position="315"/>
    </location>
</feature>
<evidence type="ECO:0008006" key="4">
    <source>
        <dbReference type="Google" id="ProtNLM"/>
    </source>
</evidence>
<gene>
    <name evidence="2" type="ORF">BLL52_4113</name>
</gene>
<accession>A0A1Q8Y992</accession>
<comment type="caution">
    <text evidence="2">The sequence shown here is derived from an EMBL/GenBank/DDBJ whole genome shotgun (WGS) entry which is preliminary data.</text>
</comment>
<protein>
    <recommendedName>
        <fullName evidence="4">ParB/Sulfiredoxin domain-containing protein</fullName>
    </recommendedName>
</protein>
<evidence type="ECO:0000313" key="3">
    <source>
        <dbReference type="Proteomes" id="UP000185911"/>
    </source>
</evidence>
<dbReference type="Gene3D" id="1.10.10.2830">
    <property type="match status" value="1"/>
</dbReference>
<dbReference type="InterPro" id="IPR050336">
    <property type="entry name" value="Chromosome_partition/occlusion"/>
</dbReference>
<dbReference type="PANTHER" id="PTHR33375">
    <property type="entry name" value="CHROMOSOME-PARTITIONING PROTEIN PARB-RELATED"/>
    <property type="match status" value="1"/>
</dbReference>
<dbReference type="GO" id="GO:0007059">
    <property type="term" value="P:chromosome segregation"/>
    <property type="evidence" value="ECO:0007669"/>
    <property type="project" value="TreeGrafter"/>
</dbReference>
<sequence>MDSQLKLLEKDFDKVLVPGSIKIAMKDTGSGSRDLWQVPINEIQVIEDLNPRVMNDAYKAHIRSLADSILSEGFFQECPLAGYVNKNDDGTQTIFIYSGHTRLAAAKIAILEGAKLEKLPVVVSTHGLNMDDITVSLIRGNGGKSLSYYESAIVCKRLVRLGWDLDVISKRTGITVPLIKNRLDLMAAPAKLREMVAMSEMSATLAIELLNTHGSKVMDAVQNAVDVATTEGKTKVKKAQTVSKPFVFNQAKFVKQAAPKLYEAATQVHKDPGFAGLSQDTRDLLEKLLTEIQSGDGKGQPEVDPRQTDIEEGQS</sequence>
<dbReference type="InterPro" id="IPR036086">
    <property type="entry name" value="ParB/Sulfiredoxin_sf"/>
</dbReference>
<proteinExistence type="predicted"/>